<dbReference type="Proteomes" id="UP000265520">
    <property type="component" value="Unassembled WGS sequence"/>
</dbReference>
<name>A0A392R1X3_9FABA</name>
<evidence type="ECO:0000256" key="1">
    <source>
        <dbReference type="SAM" id="Phobius"/>
    </source>
</evidence>
<feature type="transmembrane region" description="Helical" evidence="1">
    <location>
        <begin position="45"/>
        <end position="63"/>
    </location>
</feature>
<evidence type="ECO:0000313" key="2">
    <source>
        <dbReference type="EMBL" id="MCI29826.1"/>
    </source>
</evidence>
<organism evidence="2 3">
    <name type="scientific">Trifolium medium</name>
    <dbReference type="NCBI Taxonomy" id="97028"/>
    <lineage>
        <taxon>Eukaryota</taxon>
        <taxon>Viridiplantae</taxon>
        <taxon>Streptophyta</taxon>
        <taxon>Embryophyta</taxon>
        <taxon>Tracheophyta</taxon>
        <taxon>Spermatophyta</taxon>
        <taxon>Magnoliopsida</taxon>
        <taxon>eudicotyledons</taxon>
        <taxon>Gunneridae</taxon>
        <taxon>Pentapetalae</taxon>
        <taxon>rosids</taxon>
        <taxon>fabids</taxon>
        <taxon>Fabales</taxon>
        <taxon>Fabaceae</taxon>
        <taxon>Papilionoideae</taxon>
        <taxon>50 kb inversion clade</taxon>
        <taxon>NPAAA clade</taxon>
        <taxon>Hologalegina</taxon>
        <taxon>IRL clade</taxon>
        <taxon>Trifolieae</taxon>
        <taxon>Trifolium</taxon>
    </lineage>
</organism>
<keyword evidence="3" id="KW-1185">Reference proteome</keyword>
<comment type="caution">
    <text evidence="2">The sequence shown here is derived from an EMBL/GenBank/DDBJ whole genome shotgun (WGS) entry which is preliminary data.</text>
</comment>
<protein>
    <submittedName>
        <fullName evidence="2">Uncharacterized protein</fullName>
    </submittedName>
</protein>
<feature type="transmembrane region" description="Helical" evidence="1">
    <location>
        <begin position="12"/>
        <end position="39"/>
    </location>
</feature>
<keyword evidence="1" id="KW-1133">Transmembrane helix</keyword>
<dbReference type="AlphaFoldDB" id="A0A392R1X3"/>
<sequence length="101" mass="11557">MTGVRFSVVQVEFVFVLVVFEVVSLVVIVVEVVVDVLMIDVLVEVVVLVVFDVQKMVWHLLIYKKMLSNSTRIRYFTKFGDTFLDEIVQILVKISSVCRCG</sequence>
<accession>A0A392R1X3</accession>
<keyword evidence="1" id="KW-0472">Membrane</keyword>
<keyword evidence="1" id="KW-0812">Transmembrane</keyword>
<proteinExistence type="predicted"/>
<evidence type="ECO:0000313" key="3">
    <source>
        <dbReference type="Proteomes" id="UP000265520"/>
    </source>
</evidence>
<reference evidence="2 3" key="1">
    <citation type="journal article" date="2018" name="Front. Plant Sci.">
        <title>Red Clover (Trifolium pratense) and Zigzag Clover (T. medium) - A Picture of Genomic Similarities and Differences.</title>
        <authorList>
            <person name="Dluhosova J."/>
            <person name="Istvanek J."/>
            <person name="Nedelnik J."/>
            <person name="Repkova J."/>
        </authorList>
    </citation>
    <scope>NUCLEOTIDE SEQUENCE [LARGE SCALE GENOMIC DNA]</scope>
    <source>
        <strain evidence="3">cv. 10/8</strain>
        <tissue evidence="2">Leaf</tissue>
    </source>
</reference>
<dbReference type="EMBL" id="LXQA010175263">
    <property type="protein sequence ID" value="MCI29826.1"/>
    <property type="molecule type" value="Genomic_DNA"/>
</dbReference>